<evidence type="ECO:0000313" key="2">
    <source>
        <dbReference type="Proteomes" id="UP001321526"/>
    </source>
</evidence>
<protein>
    <recommendedName>
        <fullName evidence="3">HNH endonuclease</fullName>
    </recommendedName>
</protein>
<sequence length="223" mass="25586">MKCYYQGCQNKGITKEHIPPKSFFPKGEKEQLLTVKSCEIHNNKKSTDDQYILAQICMNASPSNRAREVFLKKIEHQLDHNNGAFKRMLSQGSVALNDGAVKYPVDAKRFDEFFTALSCGVIFKTCDCQVPENYLIHHQYLNFVDEKNRPSSERAMLREFEQLISGEPLKALDFGKPNTENERIYTVKVFGMPGFKSSITVVHIFYGKFKVISLLTNVCRERS</sequence>
<dbReference type="Proteomes" id="UP001321526">
    <property type="component" value="Chromosome"/>
</dbReference>
<reference evidence="1 2" key="1">
    <citation type="submission" date="2019-01" db="EMBL/GenBank/DDBJ databases">
        <title>Genome sequence of Salinicola endophyticus REST5.</title>
        <authorList>
            <person name="Nascimento F.X."/>
        </authorList>
    </citation>
    <scope>NUCLEOTIDE SEQUENCE [LARGE SCALE GENOMIC DNA]</scope>
    <source>
        <strain evidence="1 2">REST5</strain>
    </source>
</reference>
<accession>A0ABY8FH27</accession>
<keyword evidence="2" id="KW-1185">Reference proteome</keyword>
<dbReference type="RefSeq" id="WP_282234949.1">
    <property type="nucleotide sequence ID" value="NZ_CP035631.1"/>
</dbReference>
<proteinExistence type="predicted"/>
<evidence type="ECO:0008006" key="3">
    <source>
        <dbReference type="Google" id="ProtNLM"/>
    </source>
</evidence>
<organism evidence="1 2">
    <name type="scientific">Salinicola endophyticus</name>
    <dbReference type="NCBI Taxonomy" id="1949083"/>
    <lineage>
        <taxon>Bacteria</taxon>
        <taxon>Pseudomonadati</taxon>
        <taxon>Pseudomonadota</taxon>
        <taxon>Gammaproteobacteria</taxon>
        <taxon>Oceanospirillales</taxon>
        <taxon>Halomonadaceae</taxon>
        <taxon>Salinicola</taxon>
    </lineage>
</organism>
<name>A0ABY8FH27_9GAMM</name>
<gene>
    <name evidence="1" type="ORF">EVC62_11745</name>
</gene>
<dbReference type="EMBL" id="CP035631">
    <property type="protein sequence ID" value="WFF42122.1"/>
    <property type="molecule type" value="Genomic_DNA"/>
</dbReference>
<evidence type="ECO:0000313" key="1">
    <source>
        <dbReference type="EMBL" id="WFF42122.1"/>
    </source>
</evidence>